<reference evidence="1 2" key="1">
    <citation type="submission" date="2016-07" db="EMBL/GenBank/DDBJ databases">
        <title>Multiple horizontal gene transfer events from other fungi enriched the ability of initially mycotrophic Trichoderma (Ascomycota) to feed on dead plant biomass.</title>
        <authorList>
            <consortium name="DOE Joint Genome Institute"/>
            <person name="Aerts A."/>
            <person name="Atanasova L."/>
            <person name="Chenthamara K."/>
            <person name="Zhang J."/>
            <person name="Grujic M."/>
            <person name="Henrissat B."/>
            <person name="Kuo A."/>
            <person name="Salamov A."/>
            <person name="Lipzen A."/>
            <person name="Labutti K."/>
            <person name="Barry K."/>
            <person name="Miao Y."/>
            <person name="Rahimi M.J."/>
            <person name="Shen Q."/>
            <person name="Grigoriev I.V."/>
            <person name="Kubicek C.P."/>
            <person name="Druzhinina I.S."/>
        </authorList>
    </citation>
    <scope>NUCLEOTIDE SEQUENCE [LARGE SCALE GENOMIC DNA]</scope>
    <source>
        <strain evidence="1 2">CBS 226.95</strain>
    </source>
</reference>
<dbReference type="AlphaFoldDB" id="A0A2T4ANL6"/>
<protein>
    <submittedName>
        <fullName evidence="1">Uncharacterized protein</fullName>
    </submittedName>
</protein>
<dbReference type="Proteomes" id="UP000241690">
    <property type="component" value="Unassembled WGS sequence"/>
</dbReference>
<gene>
    <name evidence="1" type="ORF">M431DRAFT_503615</name>
</gene>
<organism evidence="1 2">
    <name type="scientific">Trichoderma harzianum CBS 226.95</name>
    <dbReference type="NCBI Taxonomy" id="983964"/>
    <lineage>
        <taxon>Eukaryota</taxon>
        <taxon>Fungi</taxon>
        <taxon>Dikarya</taxon>
        <taxon>Ascomycota</taxon>
        <taxon>Pezizomycotina</taxon>
        <taxon>Sordariomycetes</taxon>
        <taxon>Hypocreomycetidae</taxon>
        <taxon>Hypocreales</taxon>
        <taxon>Hypocreaceae</taxon>
        <taxon>Trichoderma</taxon>
    </lineage>
</organism>
<dbReference type="RefSeq" id="XP_024778340.1">
    <property type="nucleotide sequence ID" value="XM_024918333.1"/>
</dbReference>
<keyword evidence="2" id="KW-1185">Reference proteome</keyword>
<name>A0A2T4ANL6_TRIHA</name>
<proteinExistence type="predicted"/>
<accession>A0A2T4ANL6</accession>
<evidence type="ECO:0000313" key="1">
    <source>
        <dbReference type="EMBL" id="PTB58663.1"/>
    </source>
</evidence>
<dbReference type="EMBL" id="KZ679676">
    <property type="protein sequence ID" value="PTB58663.1"/>
    <property type="molecule type" value="Genomic_DNA"/>
</dbReference>
<sequence length="53" mass="5950">MSRQGQAIPMVPTWKWVHRPLGYKIDSDSDGAGKPHHGVCAWNHPHKATPFDC</sequence>
<dbReference type="GeneID" id="36626902"/>
<evidence type="ECO:0000313" key="2">
    <source>
        <dbReference type="Proteomes" id="UP000241690"/>
    </source>
</evidence>